<keyword evidence="1" id="KW-0812">Transmembrane</keyword>
<protein>
    <recommendedName>
        <fullName evidence="2">Signal transduction histidine kinase internal region domain-containing protein</fullName>
    </recommendedName>
</protein>
<feature type="transmembrane region" description="Helical" evidence="1">
    <location>
        <begin position="124"/>
        <end position="144"/>
    </location>
</feature>
<dbReference type="STRING" id="651561.BBI00_06150"/>
<dbReference type="Pfam" id="PF06580">
    <property type="entry name" value="His_kinase"/>
    <property type="match status" value="1"/>
</dbReference>
<dbReference type="InterPro" id="IPR050640">
    <property type="entry name" value="Bact_2-comp_sensor_kinase"/>
</dbReference>
<dbReference type="PANTHER" id="PTHR34220:SF7">
    <property type="entry name" value="SENSOR HISTIDINE KINASE YPDA"/>
    <property type="match status" value="1"/>
</dbReference>
<dbReference type="PANTHER" id="PTHR34220">
    <property type="entry name" value="SENSOR HISTIDINE KINASE YPDA"/>
    <property type="match status" value="1"/>
</dbReference>
<evidence type="ECO:0000259" key="2">
    <source>
        <dbReference type="Pfam" id="PF06580"/>
    </source>
</evidence>
<dbReference type="GO" id="GO:0016020">
    <property type="term" value="C:membrane"/>
    <property type="evidence" value="ECO:0007669"/>
    <property type="project" value="InterPro"/>
</dbReference>
<proteinExistence type="predicted"/>
<dbReference type="RefSeq" id="WP_065397937.1">
    <property type="nucleotide sequence ID" value="NZ_MAYG01000001.1"/>
</dbReference>
<feature type="transmembrane region" description="Helical" evidence="1">
    <location>
        <begin position="12"/>
        <end position="33"/>
    </location>
</feature>
<keyword evidence="1" id="KW-1133">Transmembrane helix</keyword>
<dbReference type="EMBL" id="MAYG01000001">
    <property type="protein sequence ID" value="OCA73943.1"/>
    <property type="molecule type" value="Genomic_DNA"/>
</dbReference>
<gene>
    <name evidence="3" type="ORF">BBI00_06150</name>
</gene>
<dbReference type="AlphaFoldDB" id="A0A1B8ZQT2"/>
<feature type="transmembrane region" description="Helical" evidence="1">
    <location>
        <begin position="76"/>
        <end position="99"/>
    </location>
</feature>
<dbReference type="InterPro" id="IPR010559">
    <property type="entry name" value="Sig_transdc_His_kin_internal"/>
</dbReference>
<evidence type="ECO:0000256" key="1">
    <source>
        <dbReference type="SAM" id="Phobius"/>
    </source>
</evidence>
<keyword evidence="1" id="KW-0472">Membrane</keyword>
<evidence type="ECO:0000313" key="4">
    <source>
        <dbReference type="Proteomes" id="UP000093432"/>
    </source>
</evidence>
<dbReference type="GO" id="GO:0000155">
    <property type="term" value="F:phosphorelay sensor kinase activity"/>
    <property type="evidence" value="ECO:0007669"/>
    <property type="project" value="InterPro"/>
</dbReference>
<accession>A0A1B8ZQT2</accession>
<reference evidence="4" key="1">
    <citation type="submission" date="2016-07" db="EMBL/GenBank/DDBJ databases">
        <authorList>
            <person name="Florea S."/>
            <person name="Webb J.S."/>
            <person name="Jaromczyk J."/>
            <person name="Schardl C.L."/>
        </authorList>
    </citation>
    <scope>NUCLEOTIDE SEQUENCE [LARGE SCALE GENOMIC DNA]</scope>
    <source>
        <strain evidence="4">CC-VM-7</strain>
    </source>
</reference>
<feature type="transmembrane region" description="Helical" evidence="1">
    <location>
        <begin position="45"/>
        <end position="64"/>
    </location>
</feature>
<comment type="caution">
    <text evidence="3">The sequence shown here is derived from an EMBL/GenBank/DDBJ whole genome shotgun (WGS) entry which is preliminary data.</text>
</comment>
<organism evidence="3 4">
    <name type="scientific">Chryseobacterium arthrosphaerae</name>
    <dbReference type="NCBI Taxonomy" id="651561"/>
    <lineage>
        <taxon>Bacteria</taxon>
        <taxon>Pseudomonadati</taxon>
        <taxon>Bacteroidota</taxon>
        <taxon>Flavobacteriia</taxon>
        <taxon>Flavobacteriales</taxon>
        <taxon>Weeksellaceae</taxon>
        <taxon>Chryseobacterium group</taxon>
        <taxon>Chryseobacterium</taxon>
    </lineage>
</organism>
<sequence length="356" mass="41271">MSILEKAIRYSTVYRVSSHILFWLVVFIVPQYQEGTSLRDMLIENTFYLSFYMMASYFVAYIIIPKLLRGDNYIVVILWFIIGSYAISAFSRIMVVHVMEPLIRKPPFEQESILEILTDIRKLVVIYFLQNFSLAWIFGFIKLVKDQYVVKQRTLWLEKEKTKAELATLKAQLNPHFLFNTLNNIYALSLANSPVTSPSIAGLSEILDHVLYRCNGSFVPVSTEIKLLENYIELEKLRYDERLIINFKHTIDEDLDIVPLILLSIVENAFKHGAGEDIGNPVINIELLLNKGNFHFRVCNTFTAKEHNDSGDKIGLDNIYKQLELVYPGNHEFKTFIYESTFVTLLSITDLRINKT</sequence>
<dbReference type="Proteomes" id="UP000093432">
    <property type="component" value="Unassembled WGS sequence"/>
</dbReference>
<dbReference type="OrthoDB" id="9809908at2"/>
<feature type="domain" description="Signal transduction histidine kinase internal region" evidence="2">
    <location>
        <begin position="164"/>
        <end position="243"/>
    </location>
</feature>
<evidence type="ECO:0000313" key="3">
    <source>
        <dbReference type="EMBL" id="OCA73943.1"/>
    </source>
</evidence>
<name>A0A1B8ZQT2_9FLAO</name>